<dbReference type="Proteomes" id="UP000830671">
    <property type="component" value="Chromosome 2"/>
</dbReference>
<evidence type="ECO:0000313" key="1">
    <source>
        <dbReference type="EMBL" id="UQC79113.1"/>
    </source>
</evidence>
<protein>
    <submittedName>
        <fullName evidence="1">Uncharacterized protein</fullName>
    </submittedName>
</protein>
<accession>A0A9Q8SL33</accession>
<organism evidence="1 2">
    <name type="scientific">Colletotrichum lupini</name>
    <dbReference type="NCBI Taxonomy" id="145971"/>
    <lineage>
        <taxon>Eukaryota</taxon>
        <taxon>Fungi</taxon>
        <taxon>Dikarya</taxon>
        <taxon>Ascomycota</taxon>
        <taxon>Pezizomycotina</taxon>
        <taxon>Sordariomycetes</taxon>
        <taxon>Hypocreomycetidae</taxon>
        <taxon>Glomerellales</taxon>
        <taxon>Glomerellaceae</taxon>
        <taxon>Colletotrichum</taxon>
        <taxon>Colletotrichum acutatum species complex</taxon>
    </lineage>
</organism>
<reference evidence="1" key="1">
    <citation type="journal article" date="2021" name="Mol. Plant Microbe Interact.">
        <title>Complete Genome Sequence of the Plant-Pathogenic Fungus Colletotrichum lupini.</title>
        <authorList>
            <person name="Baroncelli R."/>
            <person name="Pensec F."/>
            <person name="Da Lio D."/>
            <person name="Boufleur T."/>
            <person name="Vicente I."/>
            <person name="Sarrocco S."/>
            <person name="Picot A."/>
            <person name="Baraldi E."/>
            <person name="Sukno S."/>
            <person name="Thon M."/>
            <person name="Le Floch G."/>
        </authorList>
    </citation>
    <scope>NUCLEOTIDE SEQUENCE</scope>
    <source>
        <strain evidence="1">IMI 504893</strain>
    </source>
</reference>
<keyword evidence="2" id="KW-1185">Reference proteome</keyword>
<evidence type="ECO:0000313" key="2">
    <source>
        <dbReference type="Proteomes" id="UP000830671"/>
    </source>
</evidence>
<dbReference type="EMBL" id="CP019474">
    <property type="protein sequence ID" value="UQC79113.1"/>
    <property type="molecule type" value="Genomic_DNA"/>
</dbReference>
<dbReference type="AlphaFoldDB" id="A0A9Q8SL33"/>
<dbReference type="GeneID" id="73338613"/>
<sequence length="177" mass="19746">MSVLLLALSNPCSNSSPHHMDGRCPLRGFGGSTHSRFATRLRTRKGPLQGKAGKGERMPPARQHHTGALWQPICYRALTGAPNRILVMSRRQGAPHLLHENLNRHRGSRDISAAVLPDARRCKPKFEGAAAVLFVCVRVCEQNVSIPSQQALFLWSFLRSMYVHTCLEVPYLPYQPT</sequence>
<gene>
    <name evidence="1" type="ORF">CLUP02_04592</name>
</gene>
<dbReference type="RefSeq" id="XP_049140746.1">
    <property type="nucleotide sequence ID" value="XM_049283603.1"/>
</dbReference>
<proteinExistence type="predicted"/>
<dbReference type="KEGG" id="clup:CLUP02_04592"/>
<name>A0A9Q8SL33_9PEZI</name>